<gene>
    <name evidence="1" type="ORF">ACFO3O_18620</name>
</gene>
<proteinExistence type="predicted"/>
<protein>
    <submittedName>
        <fullName evidence="1">Uncharacterized protein</fullName>
    </submittedName>
</protein>
<comment type="caution">
    <text evidence="1">The sequence shown here is derived from an EMBL/GenBank/DDBJ whole genome shotgun (WGS) entry which is preliminary data.</text>
</comment>
<evidence type="ECO:0000313" key="1">
    <source>
        <dbReference type="EMBL" id="MFC4635932.1"/>
    </source>
</evidence>
<evidence type="ECO:0000313" key="2">
    <source>
        <dbReference type="Proteomes" id="UP001596043"/>
    </source>
</evidence>
<dbReference type="Proteomes" id="UP001596043">
    <property type="component" value="Unassembled WGS sequence"/>
</dbReference>
<dbReference type="EMBL" id="JBHSFV010000013">
    <property type="protein sequence ID" value="MFC4635932.1"/>
    <property type="molecule type" value="Genomic_DNA"/>
</dbReference>
<dbReference type="RefSeq" id="WP_379981639.1">
    <property type="nucleotide sequence ID" value="NZ_JBHSFV010000013.1"/>
</dbReference>
<name>A0ABV9I0I2_9FLAO</name>
<accession>A0ABV9I0I2</accession>
<sequence>MTSNAYCFNTISNENDIQKKIDIILLEWSREVTEISVRYEHVRKDIYTKVYQVSSSLKNTSSTEDQVALLILKNQLQEQLELTNLSEVSDLSKIRYLKGLQIIKLLYEKMLSLDHHFASVATFNEINNLSNPNHYPRFVKHKQDIRSNGSKKQGFNLTDILGDNIYTSIMHSLVSLFTSNAPKGEKETSIKEIECILDFTLRMHTDLKTIYFETAFLQKSNDNTIEQLEQLFVDFTKPIKYRVPLKECRNTDDWSNIHEQLNSYITALNEAIADDNQRYKAHKMQINLEFPIDRLLQFITQYNSFIDQGGKFYEKFGIMLNSYENEKQCATEIPLEYKKLKDNITVAIEKFNTAYKPVEINGSKMKEILYGISEFD</sequence>
<keyword evidence="2" id="KW-1185">Reference proteome</keyword>
<reference evidence="2" key="1">
    <citation type="journal article" date="2019" name="Int. J. Syst. Evol. Microbiol.">
        <title>The Global Catalogue of Microorganisms (GCM) 10K type strain sequencing project: providing services to taxonomists for standard genome sequencing and annotation.</title>
        <authorList>
            <consortium name="The Broad Institute Genomics Platform"/>
            <consortium name="The Broad Institute Genome Sequencing Center for Infectious Disease"/>
            <person name="Wu L."/>
            <person name="Ma J."/>
        </authorList>
    </citation>
    <scope>NUCLEOTIDE SEQUENCE [LARGE SCALE GENOMIC DNA]</scope>
    <source>
        <strain evidence="2">YJ-61-S</strain>
    </source>
</reference>
<organism evidence="1 2">
    <name type="scientific">Dokdonia ponticola</name>
    <dbReference type="NCBI Taxonomy" id="2041041"/>
    <lineage>
        <taxon>Bacteria</taxon>
        <taxon>Pseudomonadati</taxon>
        <taxon>Bacteroidota</taxon>
        <taxon>Flavobacteriia</taxon>
        <taxon>Flavobacteriales</taxon>
        <taxon>Flavobacteriaceae</taxon>
        <taxon>Dokdonia</taxon>
    </lineage>
</organism>